<name>A0A4Q7J2Y2_9PSEU</name>
<dbReference type="EMBL" id="SFCC01000013">
    <property type="protein sequence ID" value="RZQ61299.1"/>
    <property type="molecule type" value="Genomic_DNA"/>
</dbReference>
<proteinExistence type="predicted"/>
<dbReference type="NCBIfam" id="TIGR00778">
    <property type="entry name" value="ahpD_dom"/>
    <property type="match status" value="1"/>
</dbReference>
<protein>
    <submittedName>
        <fullName evidence="2">Carboxymuconolactone decarboxylase family protein</fullName>
    </submittedName>
</protein>
<evidence type="ECO:0000259" key="1">
    <source>
        <dbReference type="Pfam" id="PF02627"/>
    </source>
</evidence>
<sequence>MLRLALRGALREVRYVRPVPPRRATGLVEAVYRQVERDFGMLAPPVALHSPAPEVLAASWALLRESLVATGVTGRADRERVATAVSLANECSYCAEVHGQALTTLGAGEVTFELDRWVRGAGPPPALPAGGLAELIAVAVTFHYLNRMVTVFLGRSPLPDRVPASARGPARAVLGRVMRLVPARAGAATGLLPAAPPPADLAWAGTGPLAEAFAAAAAAVDAAAARSVPSPVRELVADTLSTWDGVMPGPGRSWAGPLAATVPGPHRAAARLALLTALAPAQVDAAVVDGFGDRDLIELTAWASLAAARVLGARLTPVSREETA</sequence>
<dbReference type="Proteomes" id="UP000292003">
    <property type="component" value="Unassembled WGS sequence"/>
</dbReference>
<dbReference type="InterPro" id="IPR003779">
    <property type="entry name" value="CMD-like"/>
</dbReference>
<dbReference type="Gene3D" id="1.20.1290.10">
    <property type="entry name" value="AhpD-like"/>
    <property type="match status" value="1"/>
</dbReference>
<reference evidence="2 3" key="1">
    <citation type="submission" date="2019-02" db="EMBL/GenBank/DDBJ databases">
        <title>Draft genome sequence of Amycolatopsis sp. 8-3EHSu isolated from roots of Suaeda maritima.</title>
        <authorList>
            <person name="Duangmal K."/>
            <person name="Chantavorakit T."/>
        </authorList>
    </citation>
    <scope>NUCLEOTIDE SEQUENCE [LARGE SCALE GENOMIC DNA]</scope>
    <source>
        <strain evidence="2 3">8-3EHSu</strain>
    </source>
</reference>
<comment type="caution">
    <text evidence="2">The sequence shown here is derived from an EMBL/GenBank/DDBJ whole genome shotgun (WGS) entry which is preliminary data.</text>
</comment>
<evidence type="ECO:0000313" key="3">
    <source>
        <dbReference type="Proteomes" id="UP000292003"/>
    </source>
</evidence>
<dbReference type="GO" id="GO:0051920">
    <property type="term" value="F:peroxiredoxin activity"/>
    <property type="evidence" value="ECO:0007669"/>
    <property type="project" value="InterPro"/>
</dbReference>
<dbReference type="OrthoDB" id="3342615at2"/>
<organism evidence="2 3">
    <name type="scientific">Amycolatopsis suaedae</name>
    <dbReference type="NCBI Taxonomy" id="2510978"/>
    <lineage>
        <taxon>Bacteria</taxon>
        <taxon>Bacillati</taxon>
        <taxon>Actinomycetota</taxon>
        <taxon>Actinomycetes</taxon>
        <taxon>Pseudonocardiales</taxon>
        <taxon>Pseudonocardiaceae</taxon>
        <taxon>Amycolatopsis</taxon>
    </lineage>
</organism>
<dbReference type="SUPFAM" id="SSF69118">
    <property type="entry name" value="AhpD-like"/>
    <property type="match status" value="1"/>
</dbReference>
<dbReference type="InterPro" id="IPR004675">
    <property type="entry name" value="AhpD_core"/>
</dbReference>
<gene>
    <name evidence="2" type="ORF">EWH70_24935</name>
</gene>
<keyword evidence="3" id="KW-1185">Reference proteome</keyword>
<evidence type="ECO:0000313" key="2">
    <source>
        <dbReference type="EMBL" id="RZQ61299.1"/>
    </source>
</evidence>
<dbReference type="Pfam" id="PF02627">
    <property type="entry name" value="CMD"/>
    <property type="match status" value="1"/>
</dbReference>
<dbReference type="InterPro" id="IPR029032">
    <property type="entry name" value="AhpD-like"/>
</dbReference>
<feature type="domain" description="Carboxymuconolactone decarboxylase-like" evidence="1">
    <location>
        <begin position="57"/>
        <end position="108"/>
    </location>
</feature>
<accession>A0A4Q7J2Y2</accession>
<dbReference type="AlphaFoldDB" id="A0A4Q7J2Y2"/>